<gene>
    <name evidence="7" type="ORF">GM661_17315</name>
</gene>
<keyword evidence="3 4" id="KW-0418">Kinase</keyword>
<keyword evidence="2 4" id="KW-0808">Transferase</keyword>
<dbReference type="SUPFAM" id="SSF53067">
    <property type="entry name" value="Actin-like ATPase domain"/>
    <property type="match status" value="2"/>
</dbReference>
<dbReference type="GO" id="GO:0016773">
    <property type="term" value="F:phosphotransferase activity, alcohol group as acceptor"/>
    <property type="evidence" value="ECO:0007669"/>
    <property type="project" value="InterPro"/>
</dbReference>
<evidence type="ECO:0000313" key="7">
    <source>
        <dbReference type="EMBL" id="QTL99585.1"/>
    </source>
</evidence>
<accession>A0A8A7KHN0</accession>
<organism evidence="7 8">
    <name type="scientific">Iocasia fonsfrigidae</name>
    <dbReference type="NCBI Taxonomy" id="2682810"/>
    <lineage>
        <taxon>Bacteria</taxon>
        <taxon>Bacillati</taxon>
        <taxon>Bacillota</taxon>
        <taxon>Clostridia</taxon>
        <taxon>Halanaerobiales</taxon>
        <taxon>Halanaerobiaceae</taxon>
        <taxon>Iocasia</taxon>
    </lineage>
</organism>
<dbReference type="GO" id="GO:0005975">
    <property type="term" value="P:carbohydrate metabolic process"/>
    <property type="evidence" value="ECO:0007669"/>
    <property type="project" value="InterPro"/>
</dbReference>
<evidence type="ECO:0000256" key="3">
    <source>
        <dbReference type="ARBA" id="ARBA00022777"/>
    </source>
</evidence>
<name>A0A8A7KHN0_9FIRM</name>
<evidence type="ECO:0000256" key="1">
    <source>
        <dbReference type="ARBA" id="ARBA00009156"/>
    </source>
</evidence>
<evidence type="ECO:0000259" key="5">
    <source>
        <dbReference type="Pfam" id="PF00370"/>
    </source>
</evidence>
<dbReference type="InterPro" id="IPR018483">
    <property type="entry name" value="Carb_kinase_FGGY_CS"/>
</dbReference>
<dbReference type="GO" id="GO:0016301">
    <property type="term" value="F:kinase activity"/>
    <property type="evidence" value="ECO:0007669"/>
    <property type="project" value="UniProtKB-KW"/>
</dbReference>
<proteinExistence type="inferred from homology"/>
<feature type="domain" description="Carbohydrate kinase FGGY C-terminal" evidence="6">
    <location>
        <begin position="260"/>
        <end position="451"/>
    </location>
</feature>
<evidence type="ECO:0000259" key="6">
    <source>
        <dbReference type="Pfam" id="PF02782"/>
    </source>
</evidence>
<dbReference type="PIRSF" id="PIRSF000538">
    <property type="entry name" value="GlpK"/>
    <property type="match status" value="1"/>
</dbReference>
<dbReference type="InterPro" id="IPR000577">
    <property type="entry name" value="Carb_kinase_FGGY"/>
</dbReference>
<evidence type="ECO:0000256" key="4">
    <source>
        <dbReference type="RuleBase" id="RU003733"/>
    </source>
</evidence>
<dbReference type="InterPro" id="IPR050406">
    <property type="entry name" value="FGGY_Carb_Kinase"/>
</dbReference>
<dbReference type="Gene3D" id="3.30.420.40">
    <property type="match status" value="2"/>
</dbReference>
<evidence type="ECO:0000313" key="8">
    <source>
        <dbReference type="Proteomes" id="UP000665020"/>
    </source>
</evidence>
<comment type="similarity">
    <text evidence="1 4">Belongs to the FGGY kinase family.</text>
</comment>
<dbReference type="EMBL" id="CP046640">
    <property type="protein sequence ID" value="QTL99585.1"/>
    <property type="molecule type" value="Genomic_DNA"/>
</dbReference>
<dbReference type="PANTHER" id="PTHR43095">
    <property type="entry name" value="SUGAR KINASE"/>
    <property type="match status" value="1"/>
</dbReference>
<dbReference type="Proteomes" id="UP000665020">
    <property type="component" value="Chromosome"/>
</dbReference>
<dbReference type="RefSeq" id="WP_230867917.1">
    <property type="nucleotide sequence ID" value="NZ_CP046640.1"/>
</dbReference>
<dbReference type="Pfam" id="PF00370">
    <property type="entry name" value="FGGY_N"/>
    <property type="match status" value="1"/>
</dbReference>
<dbReference type="CDD" id="cd07802">
    <property type="entry name" value="ASKHA_NBD_FGGY_EcLyxK-like"/>
    <property type="match status" value="1"/>
</dbReference>
<dbReference type="PANTHER" id="PTHR43095:SF3">
    <property type="entry name" value="L-XYLULOSE_3-KETO-L-GULONATE KINASE"/>
    <property type="match status" value="1"/>
</dbReference>
<protein>
    <submittedName>
        <fullName evidence="7">Carbohydrate kinase</fullName>
    </submittedName>
</protein>
<feature type="domain" description="Carbohydrate kinase FGGY N-terminal" evidence="5">
    <location>
        <begin position="4"/>
        <end position="248"/>
    </location>
</feature>
<keyword evidence="8" id="KW-1185">Reference proteome</keyword>
<dbReference type="InterPro" id="IPR018485">
    <property type="entry name" value="FGGY_C"/>
</dbReference>
<evidence type="ECO:0000256" key="2">
    <source>
        <dbReference type="ARBA" id="ARBA00022679"/>
    </source>
</evidence>
<dbReference type="Pfam" id="PF02782">
    <property type="entry name" value="FGGY_C"/>
    <property type="match status" value="1"/>
</dbReference>
<dbReference type="InterPro" id="IPR018484">
    <property type="entry name" value="FGGY_N"/>
</dbReference>
<dbReference type="PROSITE" id="PS00445">
    <property type="entry name" value="FGGY_KINASES_2"/>
    <property type="match status" value="1"/>
</dbReference>
<sequence>MQKYLLGIDNGGTMSKAALYDLEGKEVAVASCKTEMIMPAPGFTERNMNEMWQANVSAIKEVINKSGINSENIVGIATTGHGNGMYLVDKEGKPAYNGIISTDTRANDYVEKWYSDGTFEKVLPKTMQSIWAGQPVALLSWFKDNKPQILENTKWVFMCKDYIRYCLTGEAHAEITDISGTNLMNVKDVKYDNNLLQEFDIEDVLELLPPIKYSSEIFGYVTEEVAKLTGLKEGTPVAGGLFDIDSCAIATGIADEEKLCIVAGTWSINEYISKEPIVSKDLFMTSLYCMEGYWLTTEASPTSASNLEWFVSQFLGEEKNQGLEDNKSVYDYSNEYVESVSADEFNIIFLPFLFGTNVDVTAKSCFLGLNGWHTKAHILRAIYEGVVFCHKAHLDKLMAYRKAPKAIRIAGGAARSKVWVQIFADILQIPIEVTTSTELGTLGAAICAGIATNKFESYKDAANSMVEVAYTCYPNPDNKEVYDKKYSLYRETIDALSLLWDKFK</sequence>
<reference evidence="7" key="1">
    <citation type="submission" date="2019-12" db="EMBL/GenBank/DDBJ databases">
        <authorList>
            <person name="zhang j."/>
            <person name="sun C.M."/>
        </authorList>
    </citation>
    <scope>NUCLEOTIDE SEQUENCE</scope>
    <source>
        <strain evidence="7">NS-1</strain>
    </source>
</reference>
<dbReference type="AlphaFoldDB" id="A0A8A7KHN0"/>
<dbReference type="KEGG" id="ifn:GM661_17315"/>
<dbReference type="InterPro" id="IPR043129">
    <property type="entry name" value="ATPase_NBD"/>
</dbReference>